<dbReference type="CDD" id="cd14014">
    <property type="entry name" value="STKc_PknB_like"/>
    <property type="match status" value="1"/>
</dbReference>
<evidence type="ECO:0000256" key="3">
    <source>
        <dbReference type="ARBA" id="ARBA00022840"/>
    </source>
</evidence>
<keyword evidence="2 4" id="KW-0547">Nucleotide-binding</keyword>
<feature type="compositionally biased region" description="Low complexity" evidence="5">
    <location>
        <begin position="387"/>
        <end position="409"/>
    </location>
</feature>
<dbReference type="InterPro" id="IPR008271">
    <property type="entry name" value="Ser/Thr_kinase_AS"/>
</dbReference>
<dbReference type="InterPro" id="IPR024370">
    <property type="entry name" value="PBP_domain"/>
</dbReference>
<keyword evidence="8" id="KW-1185">Reference proteome</keyword>
<feature type="compositionally biased region" description="Low complexity" evidence="5">
    <location>
        <begin position="314"/>
        <end position="326"/>
    </location>
</feature>
<protein>
    <submittedName>
        <fullName evidence="7">Serine/threonine-protein kinase</fullName>
        <ecNumber evidence="7">2.7.11.1</ecNumber>
    </submittedName>
</protein>
<dbReference type="GO" id="GO:0004674">
    <property type="term" value="F:protein serine/threonine kinase activity"/>
    <property type="evidence" value="ECO:0007669"/>
    <property type="project" value="UniProtKB-EC"/>
</dbReference>
<feature type="domain" description="Protein kinase" evidence="6">
    <location>
        <begin position="14"/>
        <end position="270"/>
    </location>
</feature>
<dbReference type="Gene3D" id="3.30.200.20">
    <property type="entry name" value="Phosphorylase Kinase, domain 1"/>
    <property type="match status" value="1"/>
</dbReference>
<evidence type="ECO:0000256" key="5">
    <source>
        <dbReference type="SAM" id="MobiDB-lite"/>
    </source>
</evidence>
<dbReference type="PROSITE" id="PS00108">
    <property type="entry name" value="PROTEIN_KINASE_ST"/>
    <property type="match status" value="1"/>
</dbReference>
<dbReference type="Pfam" id="PF12849">
    <property type="entry name" value="PBP_like_2"/>
    <property type="match status" value="1"/>
</dbReference>
<dbReference type="PROSITE" id="PS50011">
    <property type="entry name" value="PROTEIN_KINASE_DOM"/>
    <property type="match status" value="1"/>
</dbReference>
<sequence length="748" mass="75254">MALLDEDPREIGGYRLEGRLGEGGMGVVYRARSVSGRQVAVKVIRPELAAGGDFRLRFRQELAAARRVSGAFTAPVLDADAEAGTPWLATLFIPGPSLAQRVASQGPLPAAQVRQLAAGLVEALRDIHRAGLVHRDLKPGNVLLAEDGPRVIDFGIARALDAAPLTSTGVVVGTPPFMAPEQFRRGTVGPATDVFALGSVLVYAATGHGPFDGDTVHTIGFRVVYEAPDLTGLPAELVQLVTGCLAKEATQRPTVEQLLAGFASADGPGLAATAPRTVVDAPGTVTGSAPGPVTGLVTGPVVVPEPGPPPVPVATPTAAAPATPTAPSFPPPQPQSWPEPQPPTAPAGPRQRRRWPAVALGATAVAATTALVLTLVLNQDDPDHGKPGATAGSSAAASTAATGPAAAPASTPPSPGAPATAFACAPAVPLRSGGGTSQGNAMKLWSTDYTKSCPGADVTYDSISVGAGYQGFLAGDLDFAVTDTGLTPEQVTASAGRCTGGKAVQLPLSALPVTVVYKVAGLDTLVLDAATVAGIFRGRITVWNDPQIGALNPGAVLPAAPITPFAPTSDSATTLALTQYLTASAKDAWPFQPDRSWPKGAAGQPTATKDLAAAVASANGSIAFLPATSTAQGASVVRLATGAGGTPVVPTPESAGKALESAKVVGTGADLTLDVYSAPPVAGAYPIVQLGSAVVCDRGNKPETLPALRSFLAYATGPEGQRAAATGKYGGLPAPLAERVRTSLRDLG</sequence>
<dbReference type="SMART" id="SM00220">
    <property type="entry name" value="S_TKc"/>
    <property type="match status" value="1"/>
</dbReference>
<dbReference type="SUPFAM" id="SSF53850">
    <property type="entry name" value="Periplasmic binding protein-like II"/>
    <property type="match status" value="1"/>
</dbReference>
<gene>
    <name evidence="7" type="ORF">ACFP3U_10345</name>
</gene>
<comment type="similarity">
    <text evidence="1">Belongs to the PstS family.</text>
</comment>
<evidence type="ECO:0000256" key="4">
    <source>
        <dbReference type="PROSITE-ProRule" id="PRU10141"/>
    </source>
</evidence>
<feature type="region of interest" description="Disordered" evidence="5">
    <location>
        <begin position="383"/>
        <end position="418"/>
    </location>
</feature>
<dbReference type="PANTHER" id="PTHR42996:SF1">
    <property type="entry name" value="PHOSPHATE-BINDING PROTEIN PSTS"/>
    <property type="match status" value="1"/>
</dbReference>
<organism evidence="7 8">
    <name type="scientific">Kitasatospora misakiensis</name>
    <dbReference type="NCBI Taxonomy" id="67330"/>
    <lineage>
        <taxon>Bacteria</taxon>
        <taxon>Bacillati</taxon>
        <taxon>Actinomycetota</taxon>
        <taxon>Actinomycetes</taxon>
        <taxon>Kitasatosporales</taxon>
        <taxon>Streptomycetaceae</taxon>
        <taxon>Kitasatospora</taxon>
    </lineage>
</organism>
<dbReference type="InterPro" id="IPR017441">
    <property type="entry name" value="Protein_kinase_ATP_BS"/>
</dbReference>
<dbReference type="Proteomes" id="UP001595975">
    <property type="component" value="Unassembled WGS sequence"/>
</dbReference>
<feature type="compositionally biased region" description="Pro residues" evidence="5">
    <location>
        <begin position="327"/>
        <end position="346"/>
    </location>
</feature>
<evidence type="ECO:0000313" key="7">
    <source>
        <dbReference type="EMBL" id="MFC5663376.1"/>
    </source>
</evidence>
<proteinExistence type="inferred from homology"/>
<comment type="caution">
    <text evidence="7">The sequence shown here is derived from an EMBL/GenBank/DDBJ whole genome shotgun (WGS) entry which is preliminary data.</text>
</comment>
<dbReference type="EC" id="2.7.11.1" evidence="7"/>
<accession>A0ABW0X4H3</accession>
<dbReference type="Gene3D" id="3.40.190.10">
    <property type="entry name" value="Periplasmic binding protein-like II"/>
    <property type="match status" value="2"/>
</dbReference>
<name>A0ABW0X4H3_9ACTN</name>
<dbReference type="Pfam" id="PF00069">
    <property type="entry name" value="Pkinase"/>
    <property type="match status" value="1"/>
</dbReference>
<evidence type="ECO:0000256" key="2">
    <source>
        <dbReference type="ARBA" id="ARBA00022741"/>
    </source>
</evidence>
<dbReference type="Gene3D" id="1.10.510.10">
    <property type="entry name" value="Transferase(Phosphotransferase) domain 1"/>
    <property type="match status" value="1"/>
</dbReference>
<dbReference type="SUPFAM" id="SSF56112">
    <property type="entry name" value="Protein kinase-like (PK-like)"/>
    <property type="match status" value="1"/>
</dbReference>
<evidence type="ECO:0000313" key="8">
    <source>
        <dbReference type="Proteomes" id="UP001595975"/>
    </source>
</evidence>
<evidence type="ECO:0000256" key="1">
    <source>
        <dbReference type="ARBA" id="ARBA00008725"/>
    </source>
</evidence>
<dbReference type="InterPro" id="IPR000719">
    <property type="entry name" value="Prot_kinase_dom"/>
</dbReference>
<reference evidence="8" key="1">
    <citation type="journal article" date="2019" name="Int. J. Syst. Evol. Microbiol.">
        <title>The Global Catalogue of Microorganisms (GCM) 10K type strain sequencing project: providing services to taxonomists for standard genome sequencing and annotation.</title>
        <authorList>
            <consortium name="The Broad Institute Genomics Platform"/>
            <consortium name="The Broad Institute Genome Sequencing Center for Infectious Disease"/>
            <person name="Wu L."/>
            <person name="Ma J."/>
        </authorList>
    </citation>
    <scope>NUCLEOTIDE SEQUENCE [LARGE SCALE GENOMIC DNA]</scope>
    <source>
        <strain evidence="8">CGMCC 4.1437</strain>
    </source>
</reference>
<dbReference type="PANTHER" id="PTHR42996">
    <property type="entry name" value="PHOSPHATE-BINDING PROTEIN PSTS"/>
    <property type="match status" value="1"/>
</dbReference>
<dbReference type="PROSITE" id="PS00107">
    <property type="entry name" value="PROTEIN_KINASE_ATP"/>
    <property type="match status" value="1"/>
</dbReference>
<feature type="binding site" evidence="4">
    <location>
        <position position="42"/>
    </location>
    <ligand>
        <name>ATP</name>
        <dbReference type="ChEBI" id="CHEBI:30616"/>
    </ligand>
</feature>
<evidence type="ECO:0000259" key="6">
    <source>
        <dbReference type="PROSITE" id="PS50011"/>
    </source>
</evidence>
<dbReference type="InterPro" id="IPR011009">
    <property type="entry name" value="Kinase-like_dom_sf"/>
</dbReference>
<keyword evidence="3 4" id="KW-0067">ATP-binding</keyword>
<dbReference type="RefSeq" id="WP_380225034.1">
    <property type="nucleotide sequence ID" value="NZ_JBHSOF010000009.1"/>
</dbReference>
<keyword evidence="7" id="KW-0808">Transferase</keyword>
<keyword evidence="7" id="KW-0418">Kinase</keyword>
<feature type="region of interest" description="Disordered" evidence="5">
    <location>
        <begin position="307"/>
        <end position="353"/>
    </location>
</feature>
<dbReference type="InterPro" id="IPR050962">
    <property type="entry name" value="Phosphate-bind_PstS"/>
</dbReference>
<dbReference type="EMBL" id="JBHSOF010000009">
    <property type="protein sequence ID" value="MFC5663376.1"/>
    <property type="molecule type" value="Genomic_DNA"/>
</dbReference>